<protein>
    <submittedName>
        <fullName evidence="1">Uncharacterized protein DUF3717</fullName>
    </submittedName>
</protein>
<sequence>MDITLPELEQVINYWRTERPSTGEERALSPEVNDLAKLYALMIFHKQKTTPLEALDPVCRQLVEGWRKQAA</sequence>
<evidence type="ECO:0000313" key="1">
    <source>
        <dbReference type="EMBL" id="TDN93606.1"/>
    </source>
</evidence>
<dbReference type="Proteomes" id="UP000294737">
    <property type="component" value="Unassembled WGS sequence"/>
</dbReference>
<name>A0A4R6GFI1_9BURK</name>
<evidence type="ECO:0000313" key="2">
    <source>
        <dbReference type="Proteomes" id="UP000294737"/>
    </source>
</evidence>
<organism evidence="1 2">
    <name type="scientific">Herminiimonas fonticola</name>
    <dbReference type="NCBI Taxonomy" id="303380"/>
    <lineage>
        <taxon>Bacteria</taxon>
        <taxon>Pseudomonadati</taxon>
        <taxon>Pseudomonadota</taxon>
        <taxon>Betaproteobacteria</taxon>
        <taxon>Burkholderiales</taxon>
        <taxon>Oxalobacteraceae</taxon>
        <taxon>Herminiimonas</taxon>
    </lineage>
</organism>
<accession>A0A4R6GFI1</accession>
<dbReference type="InterPro" id="IPR022191">
    <property type="entry name" value="DUF3717"/>
</dbReference>
<comment type="caution">
    <text evidence="1">The sequence shown here is derived from an EMBL/GenBank/DDBJ whole genome shotgun (WGS) entry which is preliminary data.</text>
</comment>
<gene>
    <name evidence="1" type="ORF">EV677_0135</name>
</gene>
<proteinExistence type="predicted"/>
<dbReference type="AlphaFoldDB" id="A0A4R6GFI1"/>
<dbReference type="Pfam" id="PF12512">
    <property type="entry name" value="DUF3717"/>
    <property type="match status" value="1"/>
</dbReference>
<dbReference type="EMBL" id="SNWF01000004">
    <property type="protein sequence ID" value="TDN93606.1"/>
    <property type="molecule type" value="Genomic_DNA"/>
</dbReference>
<keyword evidence="2" id="KW-1185">Reference proteome</keyword>
<reference evidence="1 2" key="1">
    <citation type="submission" date="2019-03" db="EMBL/GenBank/DDBJ databases">
        <title>Genomic Encyclopedia of Type Strains, Phase IV (KMG-IV): sequencing the most valuable type-strain genomes for metagenomic binning, comparative biology and taxonomic classification.</title>
        <authorList>
            <person name="Goeker M."/>
        </authorList>
    </citation>
    <scope>NUCLEOTIDE SEQUENCE [LARGE SCALE GENOMIC DNA]</scope>
    <source>
        <strain evidence="1 2">DSM 18555</strain>
    </source>
</reference>
<dbReference type="RefSeq" id="WP_112990330.1">
    <property type="nucleotide sequence ID" value="NZ_PTLZ01000001.1"/>
</dbReference>
<dbReference type="OrthoDB" id="8778662at2"/>